<comment type="caution">
    <text evidence="6">The sequence shown here is derived from an EMBL/GenBank/DDBJ whole genome shotgun (WGS) entry which is preliminary data.</text>
</comment>
<dbReference type="Proteomes" id="UP000034256">
    <property type="component" value="Unassembled WGS sequence"/>
</dbReference>
<dbReference type="GO" id="GO:1990904">
    <property type="term" value="C:ribonucleoprotein complex"/>
    <property type="evidence" value="ECO:0007669"/>
    <property type="project" value="UniProtKB-KW"/>
</dbReference>
<evidence type="ECO:0000313" key="7">
    <source>
        <dbReference type="Proteomes" id="UP000034256"/>
    </source>
</evidence>
<dbReference type="HAMAP" id="MF_00374">
    <property type="entry name" value="Ribosomal_uL29"/>
    <property type="match status" value="1"/>
</dbReference>
<evidence type="ECO:0000256" key="1">
    <source>
        <dbReference type="ARBA" id="ARBA00009254"/>
    </source>
</evidence>
<name>A0A0G0XL63_9BACT</name>
<dbReference type="Gene3D" id="1.10.287.310">
    <property type="match status" value="1"/>
</dbReference>
<reference evidence="6 7" key="1">
    <citation type="journal article" date="2015" name="Nature">
        <title>rRNA introns, odd ribosomes, and small enigmatic genomes across a large radiation of phyla.</title>
        <authorList>
            <person name="Brown C.T."/>
            <person name="Hug L.A."/>
            <person name="Thomas B.C."/>
            <person name="Sharon I."/>
            <person name="Castelle C.J."/>
            <person name="Singh A."/>
            <person name="Wilkins M.J."/>
            <person name="Williams K.H."/>
            <person name="Banfield J.F."/>
        </authorList>
    </citation>
    <scope>NUCLEOTIDE SEQUENCE [LARGE SCALE GENOMIC DNA]</scope>
</reference>
<keyword evidence="2 5" id="KW-0689">Ribosomal protein</keyword>
<evidence type="ECO:0000256" key="5">
    <source>
        <dbReference type="HAMAP-Rule" id="MF_00374"/>
    </source>
</evidence>
<dbReference type="Pfam" id="PF00831">
    <property type="entry name" value="Ribosomal_L29"/>
    <property type="match status" value="1"/>
</dbReference>
<dbReference type="EMBL" id="LCCF01000001">
    <property type="protein sequence ID" value="KKS25619.1"/>
    <property type="molecule type" value="Genomic_DNA"/>
</dbReference>
<accession>A0A0G0XL63</accession>
<dbReference type="GO" id="GO:0003735">
    <property type="term" value="F:structural constituent of ribosome"/>
    <property type="evidence" value="ECO:0007669"/>
    <property type="project" value="InterPro"/>
</dbReference>
<comment type="similarity">
    <text evidence="1 5">Belongs to the universal ribosomal protein uL29 family.</text>
</comment>
<organism evidence="6 7">
    <name type="scientific">Candidatus Wolfebacteria bacterium GW2011_GWA2_42_10</name>
    <dbReference type="NCBI Taxonomy" id="1619004"/>
    <lineage>
        <taxon>Bacteria</taxon>
        <taxon>Candidatus Wolfeibacteriota</taxon>
    </lineage>
</organism>
<evidence type="ECO:0000313" key="6">
    <source>
        <dbReference type="EMBL" id="KKS25619.1"/>
    </source>
</evidence>
<evidence type="ECO:0000256" key="2">
    <source>
        <dbReference type="ARBA" id="ARBA00022980"/>
    </source>
</evidence>
<evidence type="ECO:0000256" key="4">
    <source>
        <dbReference type="ARBA" id="ARBA00035204"/>
    </source>
</evidence>
<dbReference type="SUPFAM" id="SSF46561">
    <property type="entry name" value="Ribosomal protein L29 (L29p)"/>
    <property type="match status" value="1"/>
</dbReference>
<dbReference type="InterPro" id="IPR036049">
    <property type="entry name" value="Ribosomal_uL29_sf"/>
</dbReference>
<dbReference type="GO" id="GO:0005840">
    <property type="term" value="C:ribosome"/>
    <property type="evidence" value="ECO:0007669"/>
    <property type="project" value="UniProtKB-KW"/>
</dbReference>
<keyword evidence="3 5" id="KW-0687">Ribonucleoprotein</keyword>
<sequence>MKRKEFQQFKNKPLSELQKNLADYYERLRQLKFDLFQGKVKNIREIKETKRAIARILTIINKQ</sequence>
<evidence type="ECO:0000256" key="3">
    <source>
        <dbReference type="ARBA" id="ARBA00023274"/>
    </source>
</evidence>
<gene>
    <name evidence="5" type="primary">rpmC</name>
    <name evidence="6" type="ORF">UU85_C0001G0049</name>
</gene>
<dbReference type="NCBIfam" id="TIGR00012">
    <property type="entry name" value="L29"/>
    <property type="match status" value="1"/>
</dbReference>
<protein>
    <recommendedName>
        <fullName evidence="4 5">Large ribosomal subunit protein uL29</fullName>
    </recommendedName>
</protein>
<dbReference type="GO" id="GO:0006412">
    <property type="term" value="P:translation"/>
    <property type="evidence" value="ECO:0007669"/>
    <property type="project" value="UniProtKB-UniRule"/>
</dbReference>
<dbReference type="AlphaFoldDB" id="A0A0G0XL63"/>
<proteinExistence type="inferred from homology"/>
<dbReference type="InterPro" id="IPR001854">
    <property type="entry name" value="Ribosomal_uL29"/>
</dbReference>